<evidence type="ECO:0000256" key="4">
    <source>
        <dbReference type="ARBA" id="ARBA00022989"/>
    </source>
</evidence>
<dbReference type="InterPro" id="IPR010432">
    <property type="entry name" value="RDD"/>
</dbReference>
<comment type="subcellular location">
    <subcellularLocation>
        <location evidence="1">Cell membrane</location>
        <topology evidence="1">Multi-pass membrane protein</topology>
    </subcellularLocation>
</comment>
<feature type="transmembrane region" description="Helical" evidence="6">
    <location>
        <begin position="65"/>
        <end position="87"/>
    </location>
</feature>
<dbReference type="PANTHER" id="PTHR36115:SF4">
    <property type="entry name" value="MEMBRANE PROTEIN"/>
    <property type="match status" value="1"/>
</dbReference>
<keyword evidence="5 6" id="KW-0472">Membrane</keyword>
<keyword evidence="4 6" id="KW-1133">Transmembrane helix</keyword>
<dbReference type="AlphaFoldDB" id="A0A6S6T5X8"/>
<name>A0A6S6T5X8_9GAMM</name>
<protein>
    <submittedName>
        <fullName evidence="8">RDD family protein</fullName>
    </submittedName>
</protein>
<accession>A0A6S6T5X8</accession>
<dbReference type="EMBL" id="CACVAV010000164">
    <property type="protein sequence ID" value="CAA6810306.1"/>
    <property type="molecule type" value="Genomic_DNA"/>
</dbReference>
<dbReference type="PANTHER" id="PTHR36115">
    <property type="entry name" value="PROLINE-RICH ANTIGEN HOMOLOG-RELATED"/>
    <property type="match status" value="1"/>
</dbReference>
<gene>
    <name evidence="8" type="ORF">HELGO_WM91331</name>
</gene>
<evidence type="ECO:0000256" key="6">
    <source>
        <dbReference type="SAM" id="Phobius"/>
    </source>
</evidence>
<feature type="transmembrane region" description="Helical" evidence="6">
    <location>
        <begin position="31"/>
        <end position="53"/>
    </location>
</feature>
<evidence type="ECO:0000256" key="1">
    <source>
        <dbReference type="ARBA" id="ARBA00004651"/>
    </source>
</evidence>
<evidence type="ECO:0000256" key="2">
    <source>
        <dbReference type="ARBA" id="ARBA00022475"/>
    </source>
</evidence>
<sequence>MENDLYKTPEAPLLRDDLPTEQLYAGFWRRFLATILDTVFILLITIPLTYLVYGDAFLDSEAFVMGGADVVINYLLPFILVIAFWIYKSATPGKMMMGIKIIDAETGGKPSTGQYIGRYFGYILSTIALLLGYFWVIWDKKKQGWHDKLAKTLVVRT</sequence>
<dbReference type="Pfam" id="PF06271">
    <property type="entry name" value="RDD"/>
    <property type="match status" value="1"/>
</dbReference>
<organism evidence="8">
    <name type="scientific">uncultured Thiotrichaceae bacterium</name>
    <dbReference type="NCBI Taxonomy" id="298394"/>
    <lineage>
        <taxon>Bacteria</taxon>
        <taxon>Pseudomonadati</taxon>
        <taxon>Pseudomonadota</taxon>
        <taxon>Gammaproteobacteria</taxon>
        <taxon>Thiotrichales</taxon>
        <taxon>Thiotrichaceae</taxon>
        <taxon>environmental samples</taxon>
    </lineage>
</organism>
<reference evidence="8" key="1">
    <citation type="submission" date="2020-01" db="EMBL/GenBank/DDBJ databases">
        <authorList>
            <person name="Meier V. D."/>
            <person name="Meier V D."/>
        </authorList>
    </citation>
    <scope>NUCLEOTIDE SEQUENCE</scope>
    <source>
        <strain evidence="8">HLG_WM_MAG_08</strain>
    </source>
</reference>
<proteinExistence type="predicted"/>
<keyword evidence="2" id="KW-1003">Cell membrane</keyword>
<feature type="transmembrane region" description="Helical" evidence="6">
    <location>
        <begin position="119"/>
        <end position="138"/>
    </location>
</feature>
<keyword evidence="3 6" id="KW-0812">Transmembrane</keyword>
<evidence type="ECO:0000256" key="3">
    <source>
        <dbReference type="ARBA" id="ARBA00022692"/>
    </source>
</evidence>
<dbReference type="InterPro" id="IPR051791">
    <property type="entry name" value="Pra-immunoreactive"/>
</dbReference>
<evidence type="ECO:0000313" key="8">
    <source>
        <dbReference type="EMBL" id="CAA6810306.1"/>
    </source>
</evidence>
<dbReference type="GO" id="GO:0005886">
    <property type="term" value="C:plasma membrane"/>
    <property type="evidence" value="ECO:0007669"/>
    <property type="project" value="UniProtKB-SubCell"/>
</dbReference>
<evidence type="ECO:0000259" key="7">
    <source>
        <dbReference type="Pfam" id="PF06271"/>
    </source>
</evidence>
<evidence type="ECO:0000256" key="5">
    <source>
        <dbReference type="ARBA" id="ARBA00023136"/>
    </source>
</evidence>
<feature type="domain" description="RDD" evidence="7">
    <location>
        <begin position="24"/>
        <end position="151"/>
    </location>
</feature>